<proteinExistence type="predicted"/>
<accession>A0AAD7JLD3</accession>
<comment type="caution">
    <text evidence="1">The sequence shown here is derived from an EMBL/GenBank/DDBJ whole genome shotgun (WGS) entry which is preliminary data.</text>
</comment>
<sequence>MEKHIHYPVLTLPIEIVVGIFQAFLPDYPNCPPLLGLESPTVLTQICREWREIALAAPTLWRAILFHLDTSSAEKQLVVAHSWLLRSRPLPLSLSLRRIDRVRSPGIAPATAIMLPLTIVPHCDRWEYIYMGNGIPDNISTLDCPILRHLEMSWTPSAVTALTLSTPLLSSVALDYGSTRYVDLPYAQLTTLRLTGMTFPHESAPLLRRTSSLVHCELSALSYTDIVGYTAPVQEVTLPRLESLTLRIRLLDGHPMEPSLAVPALKRLHIVASIRLSDQDAVSSLGAFLEKAGCARLEEVCITTASKPLVYRHPDEVALEDAFRTAFPSIPTFIFVLQ</sequence>
<dbReference type="AlphaFoldDB" id="A0AAD7JLD3"/>
<evidence type="ECO:0000313" key="1">
    <source>
        <dbReference type="EMBL" id="KAJ7765720.1"/>
    </source>
</evidence>
<keyword evidence="2" id="KW-1185">Reference proteome</keyword>
<reference evidence="1" key="1">
    <citation type="submission" date="2023-03" db="EMBL/GenBank/DDBJ databases">
        <title>Massive genome expansion in bonnet fungi (Mycena s.s.) driven by repeated elements and novel gene families across ecological guilds.</title>
        <authorList>
            <consortium name="Lawrence Berkeley National Laboratory"/>
            <person name="Harder C.B."/>
            <person name="Miyauchi S."/>
            <person name="Viragh M."/>
            <person name="Kuo A."/>
            <person name="Thoen E."/>
            <person name="Andreopoulos B."/>
            <person name="Lu D."/>
            <person name="Skrede I."/>
            <person name="Drula E."/>
            <person name="Henrissat B."/>
            <person name="Morin E."/>
            <person name="Kohler A."/>
            <person name="Barry K."/>
            <person name="LaButti K."/>
            <person name="Morin E."/>
            <person name="Salamov A."/>
            <person name="Lipzen A."/>
            <person name="Mereny Z."/>
            <person name="Hegedus B."/>
            <person name="Baldrian P."/>
            <person name="Stursova M."/>
            <person name="Weitz H."/>
            <person name="Taylor A."/>
            <person name="Grigoriev I.V."/>
            <person name="Nagy L.G."/>
            <person name="Martin F."/>
            <person name="Kauserud H."/>
        </authorList>
    </citation>
    <scope>NUCLEOTIDE SEQUENCE</scope>
    <source>
        <strain evidence="1">CBHHK182m</strain>
    </source>
</reference>
<name>A0AAD7JLD3_9AGAR</name>
<evidence type="ECO:0000313" key="2">
    <source>
        <dbReference type="Proteomes" id="UP001215598"/>
    </source>
</evidence>
<dbReference type="EMBL" id="JARKIB010000025">
    <property type="protein sequence ID" value="KAJ7765720.1"/>
    <property type="molecule type" value="Genomic_DNA"/>
</dbReference>
<evidence type="ECO:0008006" key="3">
    <source>
        <dbReference type="Google" id="ProtNLM"/>
    </source>
</evidence>
<dbReference type="SUPFAM" id="SSF52047">
    <property type="entry name" value="RNI-like"/>
    <property type="match status" value="1"/>
</dbReference>
<organism evidence="1 2">
    <name type="scientific">Mycena metata</name>
    <dbReference type="NCBI Taxonomy" id="1033252"/>
    <lineage>
        <taxon>Eukaryota</taxon>
        <taxon>Fungi</taxon>
        <taxon>Dikarya</taxon>
        <taxon>Basidiomycota</taxon>
        <taxon>Agaricomycotina</taxon>
        <taxon>Agaricomycetes</taxon>
        <taxon>Agaricomycetidae</taxon>
        <taxon>Agaricales</taxon>
        <taxon>Marasmiineae</taxon>
        <taxon>Mycenaceae</taxon>
        <taxon>Mycena</taxon>
    </lineage>
</organism>
<dbReference type="Proteomes" id="UP001215598">
    <property type="component" value="Unassembled WGS sequence"/>
</dbReference>
<protein>
    <recommendedName>
        <fullName evidence="3">F-box domain-containing protein</fullName>
    </recommendedName>
</protein>
<gene>
    <name evidence="1" type="ORF">B0H16DRAFT_1524112</name>
</gene>